<reference evidence="1 2" key="1">
    <citation type="submission" date="2015-09" db="EMBL/GenBank/DDBJ databases">
        <title>Trachymyrmex zeteki WGS genome.</title>
        <authorList>
            <person name="Nygaard S."/>
            <person name="Hu H."/>
            <person name="Boomsma J."/>
            <person name="Zhang G."/>
        </authorList>
    </citation>
    <scope>NUCLEOTIDE SEQUENCE [LARGE SCALE GENOMIC DNA]</scope>
    <source>
        <strain evidence="1">Tzet28-1</strain>
        <tissue evidence="1">Whole body</tissue>
    </source>
</reference>
<dbReference type="AlphaFoldDB" id="A0A151WVF4"/>
<evidence type="ECO:0000313" key="2">
    <source>
        <dbReference type="Proteomes" id="UP000075809"/>
    </source>
</evidence>
<dbReference type="EMBL" id="KQ982702">
    <property type="protein sequence ID" value="KYQ51890.1"/>
    <property type="molecule type" value="Genomic_DNA"/>
</dbReference>
<name>A0A151WVF4_9HYME</name>
<proteinExistence type="predicted"/>
<dbReference type="Proteomes" id="UP000075809">
    <property type="component" value="Unassembled WGS sequence"/>
</dbReference>
<gene>
    <name evidence="1" type="ORF">ALC60_09006</name>
</gene>
<feature type="non-terminal residue" evidence="1">
    <location>
        <position position="1"/>
    </location>
</feature>
<keyword evidence="2" id="KW-1185">Reference proteome</keyword>
<accession>A0A151WVF4</accession>
<sequence length="56" mass="6544">ERNTRASEQAMCNARHRSDRSWNADRWLDRRCKISRVARRESQLCPLSPAALCLDS</sequence>
<organism evidence="1 2">
    <name type="scientific">Mycetomoellerius zeteki</name>
    <dbReference type="NCBI Taxonomy" id="64791"/>
    <lineage>
        <taxon>Eukaryota</taxon>
        <taxon>Metazoa</taxon>
        <taxon>Ecdysozoa</taxon>
        <taxon>Arthropoda</taxon>
        <taxon>Hexapoda</taxon>
        <taxon>Insecta</taxon>
        <taxon>Pterygota</taxon>
        <taxon>Neoptera</taxon>
        <taxon>Endopterygota</taxon>
        <taxon>Hymenoptera</taxon>
        <taxon>Apocrita</taxon>
        <taxon>Aculeata</taxon>
        <taxon>Formicoidea</taxon>
        <taxon>Formicidae</taxon>
        <taxon>Myrmicinae</taxon>
        <taxon>Mycetomoellerius</taxon>
    </lineage>
</organism>
<protein>
    <submittedName>
        <fullName evidence="1">Uncharacterized protein</fullName>
    </submittedName>
</protein>
<evidence type="ECO:0000313" key="1">
    <source>
        <dbReference type="EMBL" id="KYQ51890.1"/>
    </source>
</evidence>